<dbReference type="PATRIC" id="fig|1169311.3.peg.2431"/>
<evidence type="ECO:0000313" key="2">
    <source>
        <dbReference type="Proteomes" id="UP000013638"/>
    </source>
</evidence>
<dbReference type="HOGENOM" id="CLU_2381672_0_0_9"/>
<organism evidence="1 2">
    <name type="scientific">Enterococcus faecalis ATCC 6055</name>
    <dbReference type="NCBI Taxonomy" id="1169311"/>
    <lineage>
        <taxon>Bacteria</taxon>
        <taxon>Bacillati</taxon>
        <taxon>Bacillota</taxon>
        <taxon>Bacilli</taxon>
        <taxon>Lactobacillales</taxon>
        <taxon>Enterococcaceae</taxon>
        <taxon>Enterococcus</taxon>
    </lineage>
</organism>
<proteinExistence type="predicted"/>
<accession>R3HYY0</accession>
<dbReference type="EMBL" id="ASDZ01000030">
    <property type="protein sequence ID" value="EOK10668.1"/>
    <property type="molecule type" value="Genomic_DNA"/>
</dbReference>
<name>R3HYY0_ENTFL</name>
<sequence length="94" mass="11394">MCYMCTYDKNGHKSRRRYFTRVLEEELQEFMKRRHKKLVTLEQYIKDTETTHTWKHCRKVALHKAVLESNLFVVNYQRIEQGDRTVTCLAAQLV</sequence>
<reference evidence="1 2" key="1">
    <citation type="submission" date="2013-02" db="EMBL/GenBank/DDBJ databases">
        <title>The Genome Sequence of Enterococcus faecalis ATCC_6055.</title>
        <authorList>
            <consortium name="The Broad Institute Genome Sequencing Platform"/>
            <consortium name="The Broad Institute Genome Sequencing Center for Infectious Disease"/>
            <person name="Earl A.M."/>
            <person name="Gilmore M.S."/>
            <person name="Lebreton F."/>
            <person name="Walker B."/>
            <person name="Young S.K."/>
            <person name="Zeng Q."/>
            <person name="Gargeya S."/>
            <person name="Fitzgerald M."/>
            <person name="Haas B."/>
            <person name="Abouelleil A."/>
            <person name="Alvarado L."/>
            <person name="Arachchi H.M."/>
            <person name="Berlin A.M."/>
            <person name="Chapman S.B."/>
            <person name="Dewar J."/>
            <person name="Goldberg J."/>
            <person name="Griggs A."/>
            <person name="Gujja S."/>
            <person name="Hansen M."/>
            <person name="Howarth C."/>
            <person name="Imamovic A."/>
            <person name="Larimer J."/>
            <person name="McCowan C."/>
            <person name="Murphy C."/>
            <person name="Neiman D."/>
            <person name="Pearson M."/>
            <person name="Priest M."/>
            <person name="Roberts A."/>
            <person name="Saif S."/>
            <person name="Shea T."/>
            <person name="Sisk P."/>
            <person name="Sykes S."/>
            <person name="Wortman J."/>
            <person name="Nusbaum C."/>
            <person name="Birren B."/>
        </authorList>
    </citation>
    <scope>NUCLEOTIDE SEQUENCE [LARGE SCALE GENOMIC DNA]</scope>
    <source>
        <strain evidence="1 2">ATCC 6055</strain>
    </source>
</reference>
<evidence type="ECO:0000313" key="1">
    <source>
        <dbReference type="EMBL" id="EOK10668.1"/>
    </source>
</evidence>
<dbReference type="Proteomes" id="UP000013638">
    <property type="component" value="Unassembled WGS sequence"/>
</dbReference>
<gene>
    <name evidence="1" type="ORF">WOU_02468</name>
</gene>
<comment type="caution">
    <text evidence="1">The sequence shown here is derived from an EMBL/GenBank/DDBJ whole genome shotgun (WGS) entry which is preliminary data.</text>
</comment>
<protein>
    <submittedName>
        <fullName evidence="1">Uncharacterized protein</fullName>
    </submittedName>
</protein>
<dbReference type="AlphaFoldDB" id="R3HYY0"/>